<evidence type="ECO:0000313" key="8">
    <source>
        <dbReference type="Proteomes" id="UP001497457"/>
    </source>
</evidence>
<organism evidence="6 8">
    <name type="scientific">Urochloa decumbens</name>
    <dbReference type="NCBI Taxonomy" id="240449"/>
    <lineage>
        <taxon>Eukaryota</taxon>
        <taxon>Viridiplantae</taxon>
        <taxon>Streptophyta</taxon>
        <taxon>Embryophyta</taxon>
        <taxon>Tracheophyta</taxon>
        <taxon>Spermatophyta</taxon>
        <taxon>Magnoliopsida</taxon>
        <taxon>Liliopsida</taxon>
        <taxon>Poales</taxon>
        <taxon>Poaceae</taxon>
        <taxon>PACMAD clade</taxon>
        <taxon>Panicoideae</taxon>
        <taxon>Panicodae</taxon>
        <taxon>Paniceae</taxon>
        <taxon>Melinidinae</taxon>
        <taxon>Urochloa</taxon>
    </lineage>
</organism>
<dbReference type="PANTHER" id="PTHR34359">
    <property type="entry name" value="CLAVATA3/ESR (CLE)-RELATED PROTEIN 10"/>
    <property type="match status" value="1"/>
</dbReference>
<comment type="similarity">
    <text evidence="1">Belongs to the CLV3/ESR signal peptide family.</text>
</comment>
<feature type="region of interest" description="Disordered" evidence="4">
    <location>
        <begin position="77"/>
        <end position="118"/>
    </location>
</feature>
<evidence type="ECO:0000256" key="3">
    <source>
        <dbReference type="ARBA" id="ARBA00022782"/>
    </source>
</evidence>
<name>A0ABC8ZGD2_9POAL</name>
<dbReference type="AlphaFoldDB" id="A0ABC8ZGD2"/>
<proteinExistence type="inferred from homology"/>
<dbReference type="PANTHER" id="PTHR34359:SF5">
    <property type="entry name" value="CLAVATA3_ESR (CLE)-RELATED PROTEIN 9"/>
    <property type="match status" value="1"/>
</dbReference>
<gene>
    <name evidence="6" type="ORF">URODEC1_LOCUS44899</name>
    <name evidence="7" type="ORF">URODEC1_LOCUS52188</name>
</gene>
<dbReference type="GO" id="GO:0030154">
    <property type="term" value="P:cell differentiation"/>
    <property type="evidence" value="ECO:0007669"/>
    <property type="project" value="UniProtKB-KW"/>
</dbReference>
<dbReference type="InterPro" id="IPR039618">
    <property type="entry name" value="CLE9-13"/>
</dbReference>
<evidence type="ECO:0000313" key="6">
    <source>
        <dbReference type="EMBL" id="CAL4961250.1"/>
    </source>
</evidence>
<dbReference type="Proteomes" id="UP001497457">
    <property type="component" value="Chromosome 20rd"/>
</dbReference>
<keyword evidence="5" id="KW-0732">Signal</keyword>
<keyword evidence="2" id="KW-0217">Developmental protein</keyword>
<sequence>MKPSHCLCLIFLASILVASSAVVTVSPEETTATRRREKAWAARAPAAAQPDEAFLASLCAQQPRGRELPWCKQLHARRRGGGARYLPTPPPNRDGEEIDPRFGVSKRLVPSGPNKLHN</sequence>
<evidence type="ECO:0000256" key="2">
    <source>
        <dbReference type="ARBA" id="ARBA00022473"/>
    </source>
</evidence>
<dbReference type="Proteomes" id="UP001497457">
    <property type="component" value="Chromosome 19rd"/>
</dbReference>
<keyword evidence="8" id="KW-1185">Reference proteome</keyword>
<dbReference type="EMBL" id="OZ075129">
    <property type="protein sequence ID" value="CAL4961250.1"/>
    <property type="molecule type" value="Genomic_DNA"/>
</dbReference>
<reference evidence="8" key="1">
    <citation type="submission" date="2024-06" db="EMBL/GenBank/DDBJ databases">
        <authorList>
            <person name="Ryan C."/>
        </authorList>
    </citation>
    <scope>NUCLEOTIDE SEQUENCE [LARGE SCALE GENOMIC DNA]</scope>
</reference>
<feature type="signal peptide" evidence="5">
    <location>
        <begin position="1"/>
        <end position="20"/>
    </location>
</feature>
<evidence type="ECO:0000313" key="7">
    <source>
        <dbReference type="EMBL" id="CAL4973905.1"/>
    </source>
</evidence>
<protein>
    <submittedName>
        <fullName evidence="6">Uncharacterized protein</fullName>
    </submittedName>
</protein>
<evidence type="ECO:0000256" key="1">
    <source>
        <dbReference type="ARBA" id="ARBA00005416"/>
    </source>
</evidence>
<evidence type="ECO:0000256" key="5">
    <source>
        <dbReference type="SAM" id="SignalP"/>
    </source>
</evidence>
<reference evidence="6 8" key="2">
    <citation type="submission" date="2024-10" db="EMBL/GenBank/DDBJ databases">
        <authorList>
            <person name="Ryan C."/>
        </authorList>
    </citation>
    <scope>NUCLEOTIDE SEQUENCE [LARGE SCALE GENOMIC DNA]</scope>
</reference>
<accession>A0ABC8ZGD2</accession>
<dbReference type="EMBL" id="OZ075130">
    <property type="protein sequence ID" value="CAL4973905.1"/>
    <property type="molecule type" value="Genomic_DNA"/>
</dbReference>
<feature type="chain" id="PRO_5044721412" evidence="5">
    <location>
        <begin position="21"/>
        <end position="118"/>
    </location>
</feature>
<keyword evidence="3" id="KW-0221">Differentiation</keyword>
<evidence type="ECO:0000256" key="4">
    <source>
        <dbReference type="SAM" id="MobiDB-lite"/>
    </source>
</evidence>